<evidence type="ECO:0000256" key="4">
    <source>
        <dbReference type="ARBA" id="ARBA00022475"/>
    </source>
</evidence>
<dbReference type="STRING" id="1285242.A6A04_16205"/>
<protein>
    <recommendedName>
        <fullName evidence="9">Membrane fusion protein (MFP) family protein</fullName>
    </recommendedName>
</protein>
<dbReference type="Proteomes" id="UP000078428">
    <property type="component" value="Unassembled WGS sequence"/>
</dbReference>
<dbReference type="GO" id="GO:0005886">
    <property type="term" value="C:plasma membrane"/>
    <property type="evidence" value="ECO:0007669"/>
    <property type="project" value="UniProtKB-SubCell"/>
</dbReference>
<comment type="similarity">
    <text evidence="2 9">Belongs to the membrane fusion protein (MFP) (TC 8.A.1) family.</text>
</comment>
<dbReference type="Gene3D" id="2.40.30.170">
    <property type="match status" value="1"/>
</dbReference>
<name>A0A178MR53_9PROT</name>
<dbReference type="InterPro" id="IPR058781">
    <property type="entry name" value="HH_AprE-like"/>
</dbReference>
<evidence type="ECO:0000256" key="5">
    <source>
        <dbReference type="ARBA" id="ARBA00022519"/>
    </source>
</evidence>
<feature type="domain" description="AprE-like long alpha-helical hairpin" evidence="11">
    <location>
        <begin position="331"/>
        <end position="514"/>
    </location>
</feature>
<sequence length="668" mass="72563">MALLDSLPLLGTLQAAILLIYLLLRRRVDFGRTALELALLVGLTLGQFAVPGGTNTLGLGGWGALAWPIVVPTAVAFACDVMGIRLNRWGWLLGWLALIPIAMIMVAELWLDGCLPVAPSCGWIWIAQSAWVMVMAFWGTWLIGMRLEAVAVVLRQHSMGGTRLVAALALAFILCVRGLVELAYLGSPSMAAEATRWGSLGWFLGLSLLMVSLTRLYPETADAALELNDQESIDRFRRHLAHAVVFEEGGVSPLARASVLTTILTVLALLGWSAVTPVKEVAATSGQVVPSGQIRPIQHLEGGIVAEVLVREGQLVQKGEVLLRLDPAQAMAELEQVKVREAGLELRAERLRAFAEGRLPDFSLVSAIAGDGQASDQGTIFKAQEAARDSSVAVLERQIAQRRSEINQYEGQHHALGEQLHLVEREVAIRSDLLAKGLNSQVSFLTIKRESERLKGESSRLLAQLHTSRESLAEAESRLQDQRSKLIQDAVTEMGTAGAELAQLRETRGKLEDRVQRLALVAPVRGIVQELSVASPGAVIPQGGMVTKIVPVDDVLLVENQIQPRDVGHVQPGQPVRIKVSSYDFARFGAVEGVLTQISPSTFLDDDKLPYYKGVVTLAKAYVGDDPERNRILPGMTVQADVVTGEKTILQYLLKPIQLAASQAFRER</sequence>
<evidence type="ECO:0000256" key="7">
    <source>
        <dbReference type="ARBA" id="ARBA00022989"/>
    </source>
</evidence>
<dbReference type="Pfam" id="PF26002">
    <property type="entry name" value="Beta-barrel_AprE"/>
    <property type="match status" value="1"/>
</dbReference>
<dbReference type="InterPro" id="IPR010129">
    <property type="entry name" value="T1SS_HlyD"/>
</dbReference>
<proteinExistence type="inferred from homology"/>
<keyword evidence="10" id="KW-0175">Coiled coil</keyword>
<feature type="transmembrane region" description="Helical" evidence="9">
    <location>
        <begin position="6"/>
        <end position="24"/>
    </location>
</feature>
<reference evidence="13 14" key="1">
    <citation type="submission" date="2016-04" db="EMBL/GenBank/DDBJ databases">
        <title>Draft genome sequence of freshwater magnetotactic bacteria Magnetospirillum marisnigri SP-1 and Magnetospirillum moscoviense BB-1.</title>
        <authorList>
            <person name="Koziaeva V."/>
            <person name="Dziuba M.V."/>
            <person name="Ivanov T.M."/>
            <person name="Kuznetsov B."/>
            <person name="Grouzdev D.S."/>
        </authorList>
    </citation>
    <scope>NUCLEOTIDE SEQUENCE [LARGE SCALE GENOMIC DNA]</scope>
    <source>
        <strain evidence="13 14">SP-1</strain>
    </source>
</reference>
<dbReference type="EMBL" id="LWQT01000046">
    <property type="protein sequence ID" value="OAN51318.1"/>
    <property type="molecule type" value="Genomic_DNA"/>
</dbReference>
<gene>
    <name evidence="13" type="ORF">A6A04_16205</name>
</gene>
<keyword evidence="4 9" id="KW-1003">Cell membrane</keyword>
<evidence type="ECO:0000256" key="9">
    <source>
        <dbReference type="RuleBase" id="RU365093"/>
    </source>
</evidence>
<feature type="coiled-coil region" evidence="10">
    <location>
        <begin position="465"/>
        <end position="521"/>
    </location>
</feature>
<feature type="transmembrane region" description="Helical" evidence="9">
    <location>
        <begin position="59"/>
        <end position="79"/>
    </location>
</feature>
<dbReference type="PANTHER" id="PTHR30386">
    <property type="entry name" value="MEMBRANE FUSION SUBUNIT OF EMRAB-TOLC MULTIDRUG EFFLUX PUMP"/>
    <property type="match status" value="1"/>
</dbReference>
<dbReference type="InterPro" id="IPR050739">
    <property type="entry name" value="MFP"/>
</dbReference>
<dbReference type="Pfam" id="PF25994">
    <property type="entry name" value="HH_AprE"/>
    <property type="match status" value="1"/>
</dbReference>
<dbReference type="AlphaFoldDB" id="A0A178MR53"/>
<dbReference type="NCBIfam" id="TIGR01843">
    <property type="entry name" value="type_I_hlyD"/>
    <property type="match status" value="1"/>
</dbReference>
<feature type="transmembrane region" description="Helical" evidence="9">
    <location>
        <begin position="36"/>
        <end position="53"/>
    </location>
</feature>
<keyword evidence="8 9" id="KW-0472">Membrane</keyword>
<evidence type="ECO:0000313" key="14">
    <source>
        <dbReference type="Proteomes" id="UP000078428"/>
    </source>
</evidence>
<keyword evidence="14" id="KW-1185">Reference proteome</keyword>
<evidence type="ECO:0000256" key="6">
    <source>
        <dbReference type="ARBA" id="ARBA00022692"/>
    </source>
</evidence>
<evidence type="ECO:0000256" key="1">
    <source>
        <dbReference type="ARBA" id="ARBA00004377"/>
    </source>
</evidence>
<dbReference type="PANTHER" id="PTHR30386:SF26">
    <property type="entry name" value="TRANSPORT PROTEIN COMB"/>
    <property type="match status" value="1"/>
</dbReference>
<comment type="caution">
    <text evidence="13">The sequence shown here is derived from an EMBL/GenBank/DDBJ whole genome shotgun (WGS) entry which is preliminary data.</text>
</comment>
<accession>A0A178MR53</accession>
<keyword evidence="6 9" id="KW-0812">Transmembrane</keyword>
<evidence type="ECO:0000313" key="13">
    <source>
        <dbReference type="EMBL" id="OAN51318.1"/>
    </source>
</evidence>
<feature type="domain" description="AprE-like beta-barrel" evidence="12">
    <location>
        <begin position="556"/>
        <end position="645"/>
    </location>
</feature>
<keyword evidence="7 9" id="KW-1133">Transmembrane helix</keyword>
<feature type="transmembrane region" description="Helical" evidence="9">
    <location>
        <begin position="164"/>
        <end position="185"/>
    </location>
</feature>
<organism evidence="13 14">
    <name type="scientific">Paramagnetospirillum marisnigri</name>
    <dbReference type="NCBI Taxonomy" id="1285242"/>
    <lineage>
        <taxon>Bacteria</taxon>
        <taxon>Pseudomonadati</taxon>
        <taxon>Pseudomonadota</taxon>
        <taxon>Alphaproteobacteria</taxon>
        <taxon>Rhodospirillales</taxon>
        <taxon>Magnetospirillaceae</taxon>
        <taxon>Paramagnetospirillum</taxon>
    </lineage>
</organism>
<evidence type="ECO:0000256" key="10">
    <source>
        <dbReference type="SAM" id="Coils"/>
    </source>
</evidence>
<feature type="transmembrane region" description="Helical" evidence="9">
    <location>
        <begin position="123"/>
        <end position="143"/>
    </location>
</feature>
<comment type="caution">
    <text evidence="9">Lacks conserved residue(s) required for the propagation of feature annotation.</text>
</comment>
<comment type="subcellular location">
    <subcellularLocation>
        <location evidence="1 9">Cell inner membrane</location>
        <topology evidence="1 9">Single-pass membrane protein</topology>
    </subcellularLocation>
</comment>
<dbReference type="PRINTS" id="PR01490">
    <property type="entry name" value="RTXTOXIND"/>
</dbReference>
<dbReference type="Gene3D" id="2.40.50.100">
    <property type="match status" value="1"/>
</dbReference>
<feature type="transmembrane region" description="Helical" evidence="9">
    <location>
        <begin position="91"/>
        <end position="111"/>
    </location>
</feature>
<keyword evidence="5 9" id="KW-0997">Cell inner membrane</keyword>
<evidence type="ECO:0000259" key="11">
    <source>
        <dbReference type="Pfam" id="PF25994"/>
    </source>
</evidence>
<dbReference type="SUPFAM" id="SSF111369">
    <property type="entry name" value="HlyD-like secretion proteins"/>
    <property type="match status" value="1"/>
</dbReference>
<evidence type="ECO:0000256" key="2">
    <source>
        <dbReference type="ARBA" id="ARBA00009477"/>
    </source>
</evidence>
<evidence type="ECO:0000256" key="3">
    <source>
        <dbReference type="ARBA" id="ARBA00022448"/>
    </source>
</evidence>
<dbReference type="InterPro" id="IPR058982">
    <property type="entry name" value="Beta-barrel_AprE"/>
</dbReference>
<keyword evidence="3 9" id="KW-0813">Transport</keyword>
<evidence type="ECO:0000256" key="8">
    <source>
        <dbReference type="ARBA" id="ARBA00023136"/>
    </source>
</evidence>
<dbReference type="GO" id="GO:0015031">
    <property type="term" value="P:protein transport"/>
    <property type="evidence" value="ECO:0007669"/>
    <property type="project" value="InterPro"/>
</dbReference>
<evidence type="ECO:0000259" key="12">
    <source>
        <dbReference type="Pfam" id="PF26002"/>
    </source>
</evidence>